<accession>A0AAU8AT14</accession>
<dbReference type="CDD" id="cd06532">
    <property type="entry name" value="Glyco_transf_25"/>
    <property type="match status" value="1"/>
</dbReference>
<feature type="domain" description="Glycosyl transferase family 25" evidence="1">
    <location>
        <begin position="14"/>
        <end position="185"/>
    </location>
</feature>
<organism evidence="2">
    <name type="scientific">Alloyangia sp. H15</name>
    <dbReference type="NCBI Taxonomy" id="3029062"/>
    <lineage>
        <taxon>Bacteria</taxon>
        <taxon>Pseudomonadati</taxon>
        <taxon>Pseudomonadota</taxon>
        <taxon>Alphaproteobacteria</taxon>
        <taxon>Rhodobacterales</taxon>
        <taxon>Roseobacteraceae</taxon>
        <taxon>Alloyangia</taxon>
    </lineage>
</organism>
<dbReference type="InterPro" id="IPR002654">
    <property type="entry name" value="Glyco_trans_25"/>
</dbReference>
<sequence length="273" mass="31155">MRMEPHSERQPVEVAVISLKGAAPRRRLMEEQFTRLPLPWHFFDAHGSLVNLAPRYDPATLYHKFGRTLSVPELGCWSSHYTVIEEFLQRGSSDYLLVFEDDVIFDTAFALPALVDLCRARGIHYMRLFGMYYADAVRLSFFFDRSIIRYKSSPAGAQSYILSRTGAERMLAALGEIEATIDLAMDHFWKTGLPIYAVFPFPVIERYSPSSVPMQAATPLDRMNEAIWTANRVCSRLSKLRENVSLAASDRKFRREALRFQQILTEDNSGAAS</sequence>
<proteinExistence type="predicted"/>
<evidence type="ECO:0000259" key="1">
    <source>
        <dbReference type="Pfam" id="PF01755"/>
    </source>
</evidence>
<geneLocation type="plasmid" evidence="2">
    <name>unnamed4</name>
</geneLocation>
<evidence type="ECO:0000313" key="2">
    <source>
        <dbReference type="EMBL" id="XCC97647.1"/>
    </source>
</evidence>
<keyword evidence="2" id="KW-0614">Plasmid</keyword>
<dbReference type="EMBL" id="CP123389">
    <property type="protein sequence ID" value="XCC97647.1"/>
    <property type="molecule type" value="Genomic_DNA"/>
</dbReference>
<dbReference type="AlphaFoldDB" id="A0AAU8AT14"/>
<dbReference type="Pfam" id="PF01755">
    <property type="entry name" value="Glyco_transf_25"/>
    <property type="match status" value="1"/>
</dbReference>
<gene>
    <name evidence="2" type="ORF">PVT71_27475</name>
</gene>
<reference evidence="2" key="1">
    <citation type="submission" date="2023-02" db="EMBL/GenBank/DDBJ databases">
        <title>Description and genomic characterization of Salipiger bruguierae sp. nov., isolated from the sediment of mangrove plant Bruguiera sexangula.</title>
        <authorList>
            <person name="Long M."/>
        </authorList>
    </citation>
    <scope>NUCLEOTIDE SEQUENCE</scope>
    <source>
        <strain evidence="2">H15</strain>
        <plasmid evidence="2">unnamed4</plasmid>
    </source>
</reference>
<dbReference type="RefSeq" id="WP_353476537.1">
    <property type="nucleotide sequence ID" value="NZ_CP123389.1"/>
</dbReference>
<protein>
    <submittedName>
        <fullName evidence="2">Glycosyltransferase family 25 protein</fullName>
    </submittedName>
</protein>
<name>A0AAU8AT14_9RHOB</name>